<accession>A0AAE0L2E3</accession>
<sequence>MGASLVHTYSGIRLQTSDAHNFLSNFDRSPNVISCYRSRLFLASRPQIFRSAKALSASRSRGRTNSAFRVSCECYPRGAATSNRSIPDQILLYPDSSNSAVEVHIFGVDHALMRKEVAEHILAVRPQQVVVETGVNEFHEAATGNVVVYDDDSLMCNYGALGGISRLARELRASEDVLTTDLWQHLVTAMPTEQLAYVAAFVIGSPIVYGDRPKLTTFKRLLHGTSLEELDHAFGALSAQNYEGLLLRGGAASPPGTQEAAPKPNCFQRIVIEERDAVVCDQLMRSVAGADPGRAPVVAVVGSQHVPGITALWAQHTTSMPSSQASCIDVDSLMSVPEPPSSQRHPEVSGSQCHPE</sequence>
<dbReference type="EMBL" id="LGRX02010835">
    <property type="protein sequence ID" value="KAK3269611.1"/>
    <property type="molecule type" value="Genomic_DNA"/>
</dbReference>
<dbReference type="InterPro" id="IPR046345">
    <property type="entry name" value="TraB_PrgY-like"/>
</dbReference>
<comment type="caution">
    <text evidence="2">The sequence shown here is derived from an EMBL/GenBank/DDBJ whole genome shotgun (WGS) entry which is preliminary data.</text>
</comment>
<proteinExistence type="predicted"/>
<evidence type="ECO:0000313" key="2">
    <source>
        <dbReference type="EMBL" id="KAK3269611.1"/>
    </source>
</evidence>
<keyword evidence="3" id="KW-1185">Reference proteome</keyword>
<reference evidence="2 3" key="1">
    <citation type="journal article" date="2015" name="Genome Biol. Evol.">
        <title>Comparative Genomics of a Bacterivorous Green Alga Reveals Evolutionary Causalities and Consequences of Phago-Mixotrophic Mode of Nutrition.</title>
        <authorList>
            <person name="Burns J.A."/>
            <person name="Paasch A."/>
            <person name="Narechania A."/>
            <person name="Kim E."/>
        </authorList>
    </citation>
    <scope>NUCLEOTIDE SEQUENCE [LARGE SCALE GENOMIC DNA]</scope>
    <source>
        <strain evidence="2 3">PLY_AMNH</strain>
    </source>
</reference>
<evidence type="ECO:0000313" key="3">
    <source>
        <dbReference type="Proteomes" id="UP001190700"/>
    </source>
</evidence>
<dbReference type="Proteomes" id="UP001190700">
    <property type="component" value="Unassembled WGS sequence"/>
</dbReference>
<dbReference type="AlphaFoldDB" id="A0AAE0L2E3"/>
<feature type="non-terminal residue" evidence="2">
    <location>
        <position position="356"/>
    </location>
</feature>
<organism evidence="2 3">
    <name type="scientific">Cymbomonas tetramitiformis</name>
    <dbReference type="NCBI Taxonomy" id="36881"/>
    <lineage>
        <taxon>Eukaryota</taxon>
        <taxon>Viridiplantae</taxon>
        <taxon>Chlorophyta</taxon>
        <taxon>Pyramimonadophyceae</taxon>
        <taxon>Pyramimonadales</taxon>
        <taxon>Pyramimonadaceae</taxon>
        <taxon>Cymbomonas</taxon>
    </lineage>
</organism>
<dbReference type="PANTHER" id="PTHR21530:SF7">
    <property type="entry name" value="TRAB DOMAIN-CONTAINING PROTEIN"/>
    <property type="match status" value="1"/>
</dbReference>
<feature type="region of interest" description="Disordered" evidence="1">
    <location>
        <begin position="333"/>
        <end position="356"/>
    </location>
</feature>
<gene>
    <name evidence="2" type="ORF">CYMTET_21955</name>
</gene>
<protein>
    <recommendedName>
        <fullName evidence="4">TraB domain-containing protein</fullName>
    </recommendedName>
</protein>
<evidence type="ECO:0008006" key="4">
    <source>
        <dbReference type="Google" id="ProtNLM"/>
    </source>
</evidence>
<dbReference type="PANTHER" id="PTHR21530">
    <property type="entry name" value="PHEROMONE SHUTDOWN PROTEIN"/>
    <property type="match status" value="1"/>
</dbReference>
<name>A0AAE0L2E3_9CHLO</name>
<evidence type="ECO:0000256" key="1">
    <source>
        <dbReference type="SAM" id="MobiDB-lite"/>
    </source>
</evidence>